<dbReference type="AlphaFoldDB" id="A0A5J5EUX0"/>
<dbReference type="InterPro" id="IPR055323">
    <property type="entry name" value="C57A10.07/YOR238W"/>
</dbReference>
<dbReference type="OrthoDB" id="4347at2759"/>
<dbReference type="PANTHER" id="PTHR28110">
    <property type="entry name" value="TRANSMEMBRANE PROTEIN"/>
    <property type="match status" value="1"/>
</dbReference>
<evidence type="ECO:0008006" key="3">
    <source>
        <dbReference type="Google" id="ProtNLM"/>
    </source>
</evidence>
<dbReference type="Proteomes" id="UP000326924">
    <property type="component" value="Unassembled WGS sequence"/>
</dbReference>
<accession>A0A5J5EUX0</accession>
<keyword evidence="2" id="KW-1185">Reference proteome</keyword>
<organism evidence="1 2">
    <name type="scientific">Sphaerosporella brunnea</name>
    <dbReference type="NCBI Taxonomy" id="1250544"/>
    <lineage>
        <taxon>Eukaryota</taxon>
        <taxon>Fungi</taxon>
        <taxon>Dikarya</taxon>
        <taxon>Ascomycota</taxon>
        <taxon>Pezizomycotina</taxon>
        <taxon>Pezizomycetes</taxon>
        <taxon>Pezizales</taxon>
        <taxon>Pyronemataceae</taxon>
        <taxon>Sphaerosporella</taxon>
    </lineage>
</organism>
<evidence type="ECO:0000313" key="1">
    <source>
        <dbReference type="EMBL" id="KAA8903027.1"/>
    </source>
</evidence>
<evidence type="ECO:0000313" key="2">
    <source>
        <dbReference type="Proteomes" id="UP000326924"/>
    </source>
</evidence>
<dbReference type="InParanoid" id="A0A5J5EUX0"/>
<reference evidence="1 2" key="1">
    <citation type="submission" date="2019-09" db="EMBL/GenBank/DDBJ databases">
        <title>Draft genome of the ectomycorrhizal ascomycete Sphaerosporella brunnea.</title>
        <authorList>
            <consortium name="DOE Joint Genome Institute"/>
            <person name="Benucci G.M."/>
            <person name="Marozzi G."/>
            <person name="Antonielli L."/>
            <person name="Sanchez S."/>
            <person name="Marco P."/>
            <person name="Wang X."/>
            <person name="Falini L.B."/>
            <person name="Barry K."/>
            <person name="Haridas S."/>
            <person name="Lipzen A."/>
            <person name="Labutti K."/>
            <person name="Grigoriev I.V."/>
            <person name="Murat C."/>
            <person name="Martin F."/>
            <person name="Albertini E."/>
            <person name="Donnini D."/>
            <person name="Bonito G."/>
        </authorList>
    </citation>
    <scope>NUCLEOTIDE SEQUENCE [LARGE SCALE GENOMIC DNA]</scope>
    <source>
        <strain evidence="1 2">Sb_GMNB300</strain>
    </source>
</reference>
<dbReference type="GO" id="GO:0005737">
    <property type="term" value="C:cytoplasm"/>
    <property type="evidence" value="ECO:0007669"/>
    <property type="project" value="TreeGrafter"/>
</dbReference>
<name>A0A5J5EUX0_9PEZI</name>
<protein>
    <recommendedName>
        <fullName evidence="3">DUF218 domain-containing protein</fullName>
    </recommendedName>
</protein>
<gene>
    <name evidence="1" type="ORF">FN846DRAFT_899374</name>
</gene>
<sequence>MQRGKKAQDTFLAHILAGVEAAKQDPSALLVFSGGETRAEVGARTEGGTNRTTTEVFALDSYQNLLFSLLRFHELTDSYPQKITLVSYAFKRERFVELHRHAIRFPRTRFEFVGIDPTWDKEEENVRNGELENAVKLWREDLYACNVEGGLRSKRRGRNAGRRKWTYGLSVETSVKELLRWCEKGGGEVFAGRLPWSE</sequence>
<proteinExistence type="predicted"/>
<dbReference type="PANTHER" id="PTHR28110:SF1">
    <property type="entry name" value="TRANSMEMBRANE PROTEIN"/>
    <property type="match status" value="1"/>
</dbReference>
<comment type="caution">
    <text evidence="1">The sequence shown here is derived from an EMBL/GenBank/DDBJ whole genome shotgun (WGS) entry which is preliminary data.</text>
</comment>
<dbReference type="EMBL" id="VXIS01000123">
    <property type="protein sequence ID" value="KAA8903027.1"/>
    <property type="molecule type" value="Genomic_DNA"/>
</dbReference>